<keyword evidence="2" id="KW-1185">Reference proteome</keyword>
<proteinExistence type="predicted"/>
<dbReference type="EMBL" id="RWIT01000008">
    <property type="protein sequence ID" value="RSK47551.1"/>
    <property type="molecule type" value="Genomic_DNA"/>
</dbReference>
<comment type="caution">
    <text evidence="1">The sequence shown here is derived from an EMBL/GenBank/DDBJ whole genome shotgun (WGS) entry which is preliminary data.</text>
</comment>
<sequence>MPDFAQIALVLAEGTLLGTRAGWQDTEIRLYHLEDSFAELSYDTQVDLYYHCQAFQSKAPLLAYADLVQLPEL</sequence>
<accession>A0A3R9PA35</accession>
<evidence type="ECO:0000313" key="2">
    <source>
        <dbReference type="Proteomes" id="UP000273500"/>
    </source>
</evidence>
<organism evidence="1 2">
    <name type="scientific">Hymenobacter rigui</name>
    <dbReference type="NCBI Taxonomy" id="334424"/>
    <lineage>
        <taxon>Bacteria</taxon>
        <taxon>Pseudomonadati</taxon>
        <taxon>Bacteroidota</taxon>
        <taxon>Cytophagia</taxon>
        <taxon>Cytophagales</taxon>
        <taxon>Hymenobacteraceae</taxon>
        <taxon>Hymenobacter</taxon>
    </lineage>
</organism>
<protein>
    <submittedName>
        <fullName evidence="1">Uncharacterized protein</fullName>
    </submittedName>
</protein>
<dbReference type="Proteomes" id="UP000273500">
    <property type="component" value="Unassembled WGS sequence"/>
</dbReference>
<gene>
    <name evidence="1" type="ORF">EI291_14945</name>
</gene>
<evidence type="ECO:0000313" key="1">
    <source>
        <dbReference type="EMBL" id="RSK47551.1"/>
    </source>
</evidence>
<reference evidence="1 2" key="1">
    <citation type="submission" date="2018-12" db="EMBL/GenBank/DDBJ databases">
        <authorList>
            <person name="Feng G."/>
            <person name="Zhu H."/>
        </authorList>
    </citation>
    <scope>NUCLEOTIDE SEQUENCE [LARGE SCALE GENOMIC DNA]</scope>
    <source>
        <strain evidence="1 2">KCTC 12533</strain>
    </source>
</reference>
<dbReference type="AlphaFoldDB" id="A0A3R9PA35"/>
<name>A0A3R9PA35_9BACT</name>